<accession>A0AAU9SM61</accession>
<sequence>MSRDLHPECERAMNAQEEHDPSERAAMIAVCLTSSARVIHKLDSEYTEYSSQYLVDNAGPKSEEEMAQQRSNLTIQDCVEYLVEIASPKSESEQREFDQRRRMLTLKDCLDCAFKDGLPKRMGCVHKPPPFASLIPRVPMIGRVIEAKTLEEAFNLLKQQPVETKLHVFSPEIDLVGEEVRCSLSLSLSLSLSN</sequence>
<evidence type="ECO:0000313" key="3">
    <source>
        <dbReference type="Proteomes" id="UP000836841"/>
    </source>
</evidence>
<proteinExistence type="predicted"/>
<dbReference type="Proteomes" id="UP000836841">
    <property type="component" value="Chromosome 5"/>
</dbReference>
<reference evidence="2 3" key="1">
    <citation type="submission" date="2022-03" db="EMBL/GenBank/DDBJ databases">
        <authorList>
            <person name="Nunn A."/>
            <person name="Chopra R."/>
            <person name="Nunn A."/>
            <person name="Contreras Garrido A."/>
        </authorList>
    </citation>
    <scope>NUCLEOTIDE SEQUENCE [LARGE SCALE GENOMIC DNA]</scope>
</reference>
<name>A0AAU9SM61_THLAR</name>
<organism evidence="2 3">
    <name type="scientific">Thlaspi arvense</name>
    <name type="common">Field penny-cress</name>
    <dbReference type="NCBI Taxonomy" id="13288"/>
    <lineage>
        <taxon>Eukaryota</taxon>
        <taxon>Viridiplantae</taxon>
        <taxon>Streptophyta</taxon>
        <taxon>Embryophyta</taxon>
        <taxon>Tracheophyta</taxon>
        <taxon>Spermatophyta</taxon>
        <taxon>Magnoliopsida</taxon>
        <taxon>eudicotyledons</taxon>
        <taxon>Gunneridae</taxon>
        <taxon>Pentapetalae</taxon>
        <taxon>rosids</taxon>
        <taxon>malvids</taxon>
        <taxon>Brassicales</taxon>
        <taxon>Brassicaceae</taxon>
        <taxon>Thlaspideae</taxon>
        <taxon>Thlaspi</taxon>
    </lineage>
</organism>
<protein>
    <submittedName>
        <fullName evidence="2">Uncharacterized protein</fullName>
    </submittedName>
</protein>
<gene>
    <name evidence="2" type="ORF">TAV2_LOCUS17079</name>
</gene>
<evidence type="ECO:0000256" key="1">
    <source>
        <dbReference type="SAM" id="MobiDB-lite"/>
    </source>
</evidence>
<dbReference type="AlphaFoldDB" id="A0AAU9SM61"/>
<feature type="region of interest" description="Disordered" evidence="1">
    <location>
        <begin position="1"/>
        <end position="21"/>
    </location>
</feature>
<evidence type="ECO:0000313" key="2">
    <source>
        <dbReference type="EMBL" id="CAH2066402.1"/>
    </source>
</evidence>
<keyword evidence="3" id="KW-1185">Reference proteome</keyword>
<dbReference type="EMBL" id="OU466861">
    <property type="protein sequence ID" value="CAH2066402.1"/>
    <property type="molecule type" value="Genomic_DNA"/>
</dbReference>